<dbReference type="RefSeq" id="WP_025024388.1">
    <property type="nucleotide sequence ID" value="NZ_AZDZ01000014.1"/>
</dbReference>
<dbReference type="EMBL" id="AZDZ01000014">
    <property type="protein sequence ID" value="KRK79475.1"/>
    <property type="molecule type" value="Genomic_DNA"/>
</dbReference>
<accession>A0A0R1KD94</accession>
<dbReference type="PATRIC" id="fig|1423775.4.peg.617"/>
<dbReference type="AlphaFoldDB" id="A0A0R1KD94"/>
<keyword evidence="2" id="KW-1185">Reference proteome</keyword>
<evidence type="ECO:0000313" key="1">
    <source>
        <dbReference type="EMBL" id="KRK79475.1"/>
    </source>
</evidence>
<evidence type="ECO:0000313" key="2">
    <source>
        <dbReference type="Proteomes" id="UP000051248"/>
    </source>
</evidence>
<sequence>MSEQILKDLPMVQVEYKDNNTTATLTFLDAYAGEIREINLHQGAYDNDSHQYNPSDEQAAKVEKIAQDEFGVSFDKLDTKINAKHDVYVYDKFCSLYHIDQVAKFDKDDEGTIFDTKIENITDNGKMILIRYNYENELHQTKYNYSKYFEDLNKYIPNPNLKTKKLEKFEDTLGKPFSKADELIGQPIQVEIKMAFGKFPYGEIKKIKKAKK</sequence>
<organism evidence="1 2">
    <name type="scientific">Companilactobacillus nodensis DSM 19682 = JCM 14932 = NBRC 107160</name>
    <dbReference type="NCBI Taxonomy" id="1423775"/>
    <lineage>
        <taxon>Bacteria</taxon>
        <taxon>Bacillati</taxon>
        <taxon>Bacillota</taxon>
        <taxon>Bacilli</taxon>
        <taxon>Lactobacillales</taxon>
        <taxon>Lactobacillaceae</taxon>
        <taxon>Companilactobacillus</taxon>
    </lineage>
</organism>
<protein>
    <submittedName>
        <fullName evidence="1">Uncharacterized protein</fullName>
    </submittedName>
</protein>
<proteinExistence type="predicted"/>
<comment type="caution">
    <text evidence="1">The sequence shown here is derived from an EMBL/GenBank/DDBJ whole genome shotgun (WGS) entry which is preliminary data.</text>
</comment>
<dbReference type="OrthoDB" id="2989279at2"/>
<dbReference type="STRING" id="1423775.FD03_GL000605"/>
<dbReference type="Proteomes" id="UP000051248">
    <property type="component" value="Unassembled WGS sequence"/>
</dbReference>
<gene>
    <name evidence="1" type="ORF">FD03_GL000605</name>
</gene>
<reference evidence="1 2" key="1">
    <citation type="journal article" date="2015" name="Genome Announc.">
        <title>Expanding the biotechnology potential of lactobacilli through comparative genomics of 213 strains and associated genera.</title>
        <authorList>
            <person name="Sun Z."/>
            <person name="Harris H.M."/>
            <person name="McCann A."/>
            <person name="Guo C."/>
            <person name="Argimon S."/>
            <person name="Zhang W."/>
            <person name="Yang X."/>
            <person name="Jeffery I.B."/>
            <person name="Cooney J.C."/>
            <person name="Kagawa T.F."/>
            <person name="Liu W."/>
            <person name="Song Y."/>
            <person name="Salvetti E."/>
            <person name="Wrobel A."/>
            <person name="Rasinkangas P."/>
            <person name="Parkhill J."/>
            <person name="Rea M.C."/>
            <person name="O'Sullivan O."/>
            <person name="Ritari J."/>
            <person name="Douillard F.P."/>
            <person name="Paul Ross R."/>
            <person name="Yang R."/>
            <person name="Briner A.E."/>
            <person name="Felis G.E."/>
            <person name="de Vos W.M."/>
            <person name="Barrangou R."/>
            <person name="Klaenhammer T.R."/>
            <person name="Caufield P.W."/>
            <person name="Cui Y."/>
            <person name="Zhang H."/>
            <person name="O'Toole P.W."/>
        </authorList>
    </citation>
    <scope>NUCLEOTIDE SEQUENCE [LARGE SCALE GENOMIC DNA]</scope>
    <source>
        <strain evidence="1 2">DSM 19682</strain>
    </source>
</reference>
<name>A0A0R1KD94_9LACO</name>